<feature type="domain" description="S-adenosylmethionine-dependent methyltransferase Rv2258c-like winged HTH" evidence="2">
    <location>
        <begin position="31"/>
        <end position="104"/>
    </location>
</feature>
<dbReference type="Gene3D" id="3.40.50.150">
    <property type="entry name" value="Vaccinia Virus protein VP39"/>
    <property type="match status" value="1"/>
</dbReference>
<dbReference type="SUPFAM" id="SSF53335">
    <property type="entry name" value="S-adenosyl-L-methionine-dependent methyltransferases"/>
    <property type="match status" value="1"/>
</dbReference>
<accession>A0A1G6D4C7</accession>
<dbReference type="Pfam" id="PF13847">
    <property type="entry name" value="Methyltransf_31"/>
    <property type="match status" value="1"/>
</dbReference>
<evidence type="ECO:0000313" key="4">
    <source>
        <dbReference type="Proteomes" id="UP000199071"/>
    </source>
</evidence>
<evidence type="ECO:0000259" key="2">
    <source>
        <dbReference type="Pfam" id="PF21320"/>
    </source>
</evidence>
<dbReference type="InterPro" id="IPR036388">
    <property type="entry name" value="WH-like_DNA-bd_sf"/>
</dbReference>
<dbReference type="Gene3D" id="1.10.10.10">
    <property type="entry name" value="Winged helix-like DNA-binding domain superfamily/Winged helix DNA-binding domain"/>
    <property type="match status" value="1"/>
</dbReference>
<dbReference type="InterPro" id="IPR036390">
    <property type="entry name" value="WH_DNA-bd_sf"/>
</dbReference>
<dbReference type="OrthoDB" id="7856199at2"/>
<protein>
    <submittedName>
        <fullName evidence="3">Methyltransferase domain-containing protein</fullName>
    </submittedName>
</protein>
<dbReference type="GO" id="GO:0008168">
    <property type="term" value="F:methyltransferase activity"/>
    <property type="evidence" value="ECO:0007669"/>
    <property type="project" value="UniProtKB-KW"/>
</dbReference>
<evidence type="ECO:0000313" key="3">
    <source>
        <dbReference type="EMBL" id="SDB40022.1"/>
    </source>
</evidence>
<sequence>MSALPAAAPAFDQAEAEAFADKTLSILNHGAIAAMIAIGHRSGLFDVLAGLPAATSATIANAAELDERYVREWLAVMVTGGIVTYAPKGRTYALPAEHAACLTRDGALGNLAVYGQFVALIGSLQDKILERLESGEGLHYHDYPHFHGMMAEDSGQTVTGQLFDTILPLVDGIAERLEAGIDVLDAGCGRGGALIAMATRYPNSRFVGYDLGEDAIRYAEGAARSAGLTNIRFEARDLTGYDERERFDFITTFDAVHDQKDPAGLVHGLFGALKPGGVYLMQDIGGSDHLENNLDFPLAAFLYAVSLTHCMPVSLGQGGAGLGTMWGWETAEAFLKDAGFVSVTCNRLPHDPMNVWFVSRKP</sequence>
<keyword evidence="3" id="KW-0808">Transferase</keyword>
<dbReference type="EMBL" id="FMXQ01000006">
    <property type="protein sequence ID" value="SDB40022.1"/>
    <property type="molecule type" value="Genomic_DNA"/>
</dbReference>
<feature type="domain" description="Methyltransferase" evidence="1">
    <location>
        <begin position="178"/>
        <end position="285"/>
    </location>
</feature>
<dbReference type="STRING" id="665467.SAMN02982931_02998"/>
<dbReference type="CDD" id="cd02440">
    <property type="entry name" value="AdoMet_MTases"/>
    <property type="match status" value="1"/>
</dbReference>
<dbReference type="InterPro" id="IPR048711">
    <property type="entry name" value="WHD_Rv2258c"/>
</dbReference>
<proteinExistence type="predicted"/>
<evidence type="ECO:0000259" key="1">
    <source>
        <dbReference type="Pfam" id="PF13847"/>
    </source>
</evidence>
<name>A0A1G6D4C7_9HYPH</name>
<dbReference type="GO" id="GO:0032259">
    <property type="term" value="P:methylation"/>
    <property type="evidence" value="ECO:0007669"/>
    <property type="project" value="UniProtKB-KW"/>
</dbReference>
<dbReference type="PANTHER" id="PTHR45128:SF1">
    <property type="entry name" value="S-ADENOSYLMETHIONINE-DEPENDENT METHYLTRANSFERASE RV2258C"/>
    <property type="match status" value="1"/>
</dbReference>
<keyword evidence="4" id="KW-1185">Reference proteome</keyword>
<organism evidence="3 4">
    <name type="scientific">Bauldia litoralis</name>
    <dbReference type="NCBI Taxonomy" id="665467"/>
    <lineage>
        <taxon>Bacteria</taxon>
        <taxon>Pseudomonadati</taxon>
        <taxon>Pseudomonadota</taxon>
        <taxon>Alphaproteobacteria</taxon>
        <taxon>Hyphomicrobiales</taxon>
        <taxon>Kaistiaceae</taxon>
        <taxon>Bauldia</taxon>
    </lineage>
</organism>
<keyword evidence="3" id="KW-0489">Methyltransferase</keyword>
<dbReference type="RefSeq" id="WP_090877803.1">
    <property type="nucleotide sequence ID" value="NZ_FMXQ01000006.1"/>
</dbReference>
<reference evidence="3 4" key="1">
    <citation type="submission" date="2016-10" db="EMBL/GenBank/DDBJ databases">
        <authorList>
            <person name="de Groot N.N."/>
        </authorList>
    </citation>
    <scope>NUCLEOTIDE SEQUENCE [LARGE SCALE GENOMIC DNA]</scope>
    <source>
        <strain evidence="3 4">ATCC 35022</strain>
    </source>
</reference>
<dbReference type="AlphaFoldDB" id="A0A1G6D4C7"/>
<dbReference type="InterPro" id="IPR053173">
    <property type="entry name" value="SAM-binding_MTase"/>
</dbReference>
<dbReference type="PANTHER" id="PTHR45128">
    <property type="entry name" value="METHYLTRANSFERASE TYPE 11"/>
    <property type="match status" value="1"/>
</dbReference>
<dbReference type="InterPro" id="IPR029063">
    <property type="entry name" value="SAM-dependent_MTases_sf"/>
</dbReference>
<dbReference type="InterPro" id="IPR025714">
    <property type="entry name" value="Methyltranfer_dom"/>
</dbReference>
<gene>
    <name evidence="3" type="ORF">SAMN02982931_02998</name>
</gene>
<dbReference type="Pfam" id="PF21320">
    <property type="entry name" value="WHD_Rv2258c"/>
    <property type="match status" value="1"/>
</dbReference>
<dbReference type="SUPFAM" id="SSF46785">
    <property type="entry name" value="Winged helix' DNA-binding domain"/>
    <property type="match status" value="1"/>
</dbReference>
<dbReference type="Proteomes" id="UP000199071">
    <property type="component" value="Unassembled WGS sequence"/>
</dbReference>